<dbReference type="eggNOG" id="COG0328">
    <property type="taxonomic scope" value="Bacteria"/>
</dbReference>
<dbReference type="KEGG" id="cmd:B841_00760"/>
<dbReference type="PROSITE" id="PS50879">
    <property type="entry name" value="RNASE_H_1"/>
    <property type="match status" value="1"/>
</dbReference>
<dbReference type="GO" id="GO:0003676">
    <property type="term" value="F:nucleic acid binding"/>
    <property type="evidence" value="ECO:0007669"/>
    <property type="project" value="InterPro"/>
</dbReference>
<keyword evidence="3" id="KW-1185">Reference proteome</keyword>
<gene>
    <name evidence="2" type="ORF">B841_00760</name>
</gene>
<dbReference type="Proteomes" id="UP000015388">
    <property type="component" value="Chromosome"/>
</dbReference>
<dbReference type="Gene3D" id="3.30.420.10">
    <property type="entry name" value="Ribonuclease H-like superfamily/Ribonuclease H"/>
    <property type="match status" value="1"/>
</dbReference>
<dbReference type="GO" id="GO:0004523">
    <property type="term" value="F:RNA-DNA hybrid ribonuclease activity"/>
    <property type="evidence" value="ECO:0007669"/>
    <property type="project" value="InterPro"/>
</dbReference>
<dbReference type="PATRIC" id="fig|1224163.3.peg.151"/>
<feature type="domain" description="RNase H type-1" evidence="1">
    <location>
        <begin position="135"/>
        <end position="267"/>
    </location>
</feature>
<dbReference type="HOGENOM" id="CLU_080927_0_0_11"/>
<dbReference type="InterPro" id="IPR012337">
    <property type="entry name" value="RNaseH-like_sf"/>
</dbReference>
<sequence length="311" mass="33727">MAICDGPPLPAAVIHHRDNYNDSTLSGAFIAVGTVDAPARVRQFHVDEGLEVRGHMIEAFLDLWKAHRDTGLILYVSDRIVRGLLREQAENYPGLIVRDVVSGARLQAAWRSARRAIDEAQAELCGPGECEFVQEERHLVIATDASKQSRGNTIGIGAANSRGNIRGNVITAGTVLEGEFAAVGSALRKWGHTADVIDVLTDCRTVATILSRDRPKPTGAGGGQRGAAVQTLNNLRRTATIRVHWVRGHDGHVLNEMAHRAAMTARRCHEMNTDNQKEFYCDFRDELQDELTGMEPAELVPGGGGCGRAAA</sequence>
<dbReference type="RefSeq" id="WP_020933570.1">
    <property type="nucleotide sequence ID" value="NC_021915.1"/>
</dbReference>
<evidence type="ECO:0000313" key="3">
    <source>
        <dbReference type="Proteomes" id="UP000015388"/>
    </source>
</evidence>
<dbReference type="OrthoDB" id="4923321at2"/>
<dbReference type="EMBL" id="CP003924">
    <property type="protein sequence ID" value="AGS33635.1"/>
    <property type="molecule type" value="Genomic_DNA"/>
</dbReference>
<reference evidence="2 3" key="1">
    <citation type="submission" date="2012-11" db="EMBL/GenBank/DDBJ databases">
        <title>The complete genome sequence of Corynebacterium maris Coryn-1 (=DSM 45190).</title>
        <authorList>
            <person name="Schaffert L."/>
            <person name="Albersmeier A."/>
            <person name="Kalinowski J."/>
            <person name="Ruckert C."/>
        </authorList>
    </citation>
    <scope>NUCLEOTIDE SEQUENCE [LARGE SCALE GENOMIC DNA]</scope>
    <source>
        <strain evidence="3">Coryn-1</strain>
    </source>
</reference>
<dbReference type="InterPro" id="IPR002156">
    <property type="entry name" value="RNaseH_domain"/>
</dbReference>
<dbReference type="AlphaFoldDB" id="S5SZD4"/>
<protein>
    <submittedName>
        <fullName evidence="2">Ribonuclease H</fullName>
    </submittedName>
</protein>
<name>S5SZD4_9CORY</name>
<dbReference type="STRING" id="1224163.B841_00760"/>
<dbReference type="InterPro" id="IPR036397">
    <property type="entry name" value="RNaseH_sf"/>
</dbReference>
<proteinExistence type="predicted"/>
<evidence type="ECO:0000259" key="1">
    <source>
        <dbReference type="PROSITE" id="PS50879"/>
    </source>
</evidence>
<organism evidence="2 3">
    <name type="scientific">Corynebacterium maris DSM 45190</name>
    <dbReference type="NCBI Taxonomy" id="1224163"/>
    <lineage>
        <taxon>Bacteria</taxon>
        <taxon>Bacillati</taxon>
        <taxon>Actinomycetota</taxon>
        <taxon>Actinomycetes</taxon>
        <taxon>Mycobacteriales</taxon>
        <taxon>Corynebacteriaceae</taxon>
        <taxon>Corynebacterium</taxon>
    </lineage>
</organism>
<dbReference type="SUPFAM" id="SSF53098">
    <property type="entry name" value="Ribonuclease H-like"/>
    <property type="match status" value="1"/>
</dbReference>
<dbReference type="Pfam" id="PF00075">
    <property type="entry name" value="RNase_H"/>
    <property type="match status" value="1"/>
</dbReference>
<evidence type="ECO:0000313" key="2">
    <source>
        <dbReference type="EMBL" id="AGS33635.1"/>
    </source>
</evidence>
<accession>S5SZD4</accession>